<reference evidence="1" key="1">
    <citation type="submission" date="2020-11" db="EMBL/GenBank/DDBJ databases">
        <authorList>
            <consortium name="DOE Joint Genome Institute"/>
            <person name="Ahrendt S."/>
            <person name="Riley R."/>
            <person name="Andreopoulos W."/>
            <person name="LaButti K."/>
            <person name="Pangilinan J."/>
            <person name="Ruiz-duenas F.J."/>
            <person name="Barrasa J.M."/>
            <person name="Sanchez-Garcia M."/>
            <person name="Camarero S."/>
            <person name="Miyauchi S."/>
            <person name="Serrano A."/>
            <person name="Linde D."/>
            <person name="Babiker R."/>
            <person name="Drula E."/>
            <person name="Ayuso-Fernandez I."/>
            <person name="Pacheco R."/>
            <person name="Padilla G."/>
            <person name="Ferreira P."/>
            <person name="Barriuso J."/>
            <person name="Kellner H."/>
            <person name="Castanera R."/>
            <person name="Alfaro M."/>
            <person name="Ramirez L."/>
            <person name="Pisabarro A.G."/>
            <person name="Kuo A."/>
            <person name="Tritt A."/>
            <person name="Lipzen A."/>
            <person name="He G."/>
            <person name="Yan M."/>
            <person name="Ng V."/>
            <person name="Cullen D."/>
            <person name="Martin F."/>
            <person name="Rosso M.-N."/>
            <person name="Henrissat B."/>
            <person name="Hibbett D."/>
            <person name="Martinez A.T."/>
            <person name="Grigoriev I.V."/>
        </authorList>
    </citation>
    <scope>NUCLEOTIDE SEQUENCE</scope>
    <source>
        <strain evidence="1">AH 44721</strain>
    </source>
</reference>
<name>A0A9P5TSG7_GYMJU</name>
<organism evidence="1 2">
    <name type="scientific">Gymnopilus junonius</name>
    <name type="common">Spectacular rustgill mushroom</name>
    <name type="synonym">Gymnopilus spectabilis subsp. junonius</name>
    <dbReference type="NCBI Taxonomy" id="109634"/>
    <lineage>
        <taxon>Eukaryota</taxon>
        <taxon>Fungi</taxon>
        <taxon>Dikarya</taxon>
        <taxon>Basidiomycota</taxon>
        <taxon>Agaricomycotina</taxon>
        <taxon>Agaricomycetes</taxon>
        <taxon>Agaricomycetidae</taxon>
        <taxon>Agaricales</taxon>
        <taxon>Agaricineae</taxon>
        <taxon>Hymenogastraceae</taxon>
        <taxon>Gymnopilus</taxon>
    </lineage>
</organism>
<protein>
    <submittedName>
        <fullName evidence="1">Uncharacterized protein</fullName>
    </submittedName>
</protein>
<keyword evidence="2" id="KW-1185">Reference proteome</keyword>
<sequence length="87" mass="10388">MDYWAKEIRKFEPDLKVYCFKTGKSEFRADDDVVFITYSQLQSQYKEESTSPFFQRTWYRVICGISVTIPTFFKESALTKVKVFKSK</sequence>
<evidence type="ECO:0000313" key="1">
    <source>
        <dbReference type="EMBL" id="KAF8907705.1"/>
    </source>
</evidence>
<gene>
    <name evidence="1" type="ORF">CPB84DRAFT_1768598</name>
</gene>
<dbReference type="EMBL" id="JADNYJ010000014">
    <property type="protein sequence ID" value="KAF8907705.1"/>
    <property type="molecule type" value="Genomic_DNA"/>
</dbReference>
<proteinExistence type="predicted"/>
<dbReference type="AlphaFoldDB" id="A0A9P5TSG7"/>
<evidence type="ECO:0000313" key="2">
    <source>
        <dbReference type="Proteomes" id="UP000724874"/>
    </source>
</evidence>
<comment type="caution">
    <text evidence="1">The sequence shown here is derived from an EMBL/GenBank/DDBJ whole genome shotgun (WGS) entry which is preliminary data.</text>
</comment>
<accession>A0A9P5TSG7</accession>
<dbReference type="Proteomes" id="UP000724874">
    <property type="component" value="Unassembled WGS sequence"/>
</dbReference>